<protein>
    <recommendedName>
        <fullName evidence="4">Integral membrane protein</fullName>
    </recommendedName>
</protein>
<reference evidence="2 3" key="1">
    <citation type="submission" date="2019-03" db="EMBL/GenBank/DDBJ databases">
        <title>Genomic Encyclopedia of Type Strains, Phase IV (KMG-IV): sequencing the most valuable type-strain genomes for metagenomic binning, comparative biology and taxonomic classification.</title>
        <authorList>
            <person name="Goeker M."/>
        </authorList>
    </citation>
    <scope>NUCLEOTIDE SEQUENCE [LARGE SCALE GENOMIC DNA]</scope>
    <source>
        <strain evidence="2 3">DSM 45361</strain>
    </source>
</reference>
<sequence>MEALTLASVVVWSVTAAFGLTLLIRAGAISRGPRGRSKRRRVLLAIHVTAAAGGLLAWTWYAVTGLWATAIAGLVFLVVAAAHGLLMVARWSPGHGRHANAERPSRSAGGYFPVHTATVHAMAAASTVTLVLVVILTGHGWS</sequence>
<feature type="transmembrane region" description="Helical" evidence="1">
    <location>
        <begin position="110"/>
        <end position="136"/>
    </location>
</feature>
<accession>A0A4R6RSW3</accession>
<dbReference type="EMBL" id="SNXZ01000011">
    <property type="protein sequence ID" value="TDP89979.1"/>
    <property type="molecule type" value="Genomic_DNA"/>
</dbReference>
<evidence type="ECO:0008006" key="4">
    <source>
        <dbReference type="Google" id="ProtNLM"/>
    </source>
</evidence>
<evidence type="ECO:0000313" key="2">
    <source>
        <dbReference type="EMBL" id="TDP89979.1"/>
    </source>
</evidence>
<gene>
    <name evidence="2" type="ORF">EV186_111105</name>
</gene>
<feature type="transmembrane region" description="Helical" evidence="1">
    <location>
        <begin position="67"/>
        <end position="89"/>
    </location>
</feature>
<keyword evidence="1" id="KW-0812">Transmembrane</keyword>
<keyword evidence="1" id="KW-1133">Transmembrane helix</keyword>
<feature type="transmembrane region" description="Helical" evidence="1">
    <location>
        <begin position="42"/>
        <end position="61"/>
    </location>
</feature>
<feature type="transmembrane region" description="Helical" evidence="1">
    <location>
        <begin position="6"/>
        <end position="30"/>
    </location>
</feature>
<dbReference type="Proteomes" id="UP000295444">
    <property type="component" value="Unassembled WGS sequence"/>
</dbReference>
<comment type="caution">
    <text evidence="2">The sequence shown here is derived from an EMBL/GenBank/DDBJ whole genome shotgun (WGS) entry which is preliminary data.</text>
</comment>
<evidence type="ECO:0000313" key="3">
    <source>
        <dbReference type="Proteomes" id="UP000295444"/>
    </source>
</evidence>
<organism evidence="2 3">
    <name type="scientific">Labedaea rhizosphaerae</name>
    <dbReference type="NCBI Taxonomy" id="598644"/>
    <lineage>
        <taxon>Bacteria</taxon>
        <taxon>Bacillati</taxon>
        <taxon>Actinomycetota</taxon>
        <taxon>Actinomycetes</taxon>
        <taxon>Pseudonocardiales</taxon>
        <taxon>Pseudonocardiaceae</taxon>
        <taxon>Labedaea</taxon>
    </lineage>
</organism>
<name>A0A4R6RSW3_LABRH</name>
<proteinExistence type="predicted"/>
<evidence type="ECO:0000256" key="1">
    <source>
        <dbReference type="SAM" id="Phobius"/>
    </source>
</evidence>
<keyword evidence="3" id="KW-1185">Reference proteome</keyword>
<dbReference type="AlphaFoldDB" id="A0A4R6RSW3"/>
<keyword evidence="1" id="KW-0472">Membrane</keyword>